<evidence type="ECO:0000259" key="2">
    <source>
        <dbReference type="Pfam" id="PF01261"/>
    </source>
</evidence>
<dbReference type="NCBIfam" id="NF009201">
    <property type="entry name" value="PRK12549.1"/>
    <property type="match status" value="1"/>
</dbReference>
<dbReference type="InterPro" id="IPR036237">
    <property type="entry name" value="Xyl_isomerase-like_sf"/>
</dbReference>
<dbReference type="Pfam" id="PF01261">
    <property type="entry name" value="AP_endonuc_2"/>
    <property type="match status" value="1"/>
</dbReference>
<proteinExistence type="predicted"/>
<dbReference type="AlphaFoldDB" id="A0A4D4N599"/>
<feature type="compositionally biased region" description="Polar residues" evidence="1">
    <location>
        <begin position="517"/>
        <end position="526"/>
    </location>
</feature>
<dbReference type="PANTHER" id="PTHR12110">
    <property type="entry name" value="HYDROXYPYRUVATE ISOMERASE"/>
    <property type="match status" value="1"/>
</dbReference>
<protein>
    <recommendedName>
        <fullName evidence="6">Shikimate dehydrogenase (NADP(+))</fullName>
    </recommendedName>
</protein>
<reference evidence="4 5" key="1">
    <citation type="submission" date="2019-04" db="EMBL/GenBank/DDBJ databases">
        <title>Draft genome sequences of Streptomyces avermitilis ATCC 31267.</title>
        <authorList>
            <person name="Komaki H."/>
            <person name="Tamura T."/>
            <person name="Hosoyama A."/>
        </authorList>
    </citation>
    <scope>NUCLEOTIDE SEQUENCE [LARGE SCALE GENOMIC DNA]</scope>
    <source>
        <strain evidence="4 5">ATCC 31267</strain>
    </source>
</reference>
<dbReference type="Proteomes" id="UP000299211">
    <property type="component" value="Unassembled WGS sequence"/>
</dbReference>
<dbReference type="SUPFAM" id="SSF51735">
    <property type="entry name" value="NAD(P)-binding Rossmann-fold domains"/>
    <property type="match status" value="1"/>
</dbReference>
<accession>A0A4D4N599</accession>
<dbReference type="Gene3D" id="3.40.50.10860">
    <property type="entry name" value="Leucine Dehydrogenase, chain A, domain 1"/>
    <property type="match status" value="1"/>
</dbReference>
<evidence type="ECO:0000313" key="5">
    <source>
        <dbReference type="Proteomes" id="UP000299211"/>
    </source>
</evidence>
<evidence type="ECO:0000313" key="4">
    <source>
        <dbReference type="EMBL" id="GDY78387.1"/>
    </source>
</evidence>
<name>A0A4D4N599_STRAX</name>
<feature type="domain" description="Xylose isomerase-like TIM barrel" evidence="2">
    <location>
        <begin position="319"/>
        <end position="444"/>
    </location>
</feature>
<dbReference type="Gene3D" id="3.40.50.720">
    <property type="entry name" value="NAD(P)-binding Rossmann-like Domain"/>
    <property type="match status" value="1"/>
</dbReference>
<feature type="region of interest" description="Disordered" evidence="1">
    <location>
        <begin position="446"/>
        <end position="526"/>
    </location>
</feature>
<feature type="domain" description="Shikimate dehydrogenase substrate binding N-terminal" evidence="3">
    <location>
        <begin position="10"/>
        <end position="97"/>
    </location>
</feature>
<feature type="region of interest" description="Disordered" evidence="1">
    <location>
        <begin position="240"/>
        <end position="301"/>
    </location>
</feature>
<evidence type="ECO:0008006" key="6">
    <source>
        <dbReference type="Google" id="ProtNLM"/>
    </source>
</evidence>
<comment type="caution">
    <text evidence="4">The sequence shown here is derived from an EMBL/GenBank/DDBJ whole genome shotgun (WGS) entry which is preliminary data.</text>
</comment>
<sequence length="526" mass="55021">MTQDSYLVGLIGSGIGPSLSPALHEREAGRQGLRYHYRLIDIDRLGVGPEAVGGLVRAARDLGFDGLNITHPCKQLVISHLDTLAPQAEALGAVNTVVFEDGRAVGHNTDVTGFAASFARGLPDARLERVVQLGAGGAGAAVAHALLTLGAGHVTVVDALPERAAALAVALNRHFGDGRAAAASPDTLPKLLTDADGIVHATPTGMAAHPGIPLPAELLHPGLWVAEVVYRPWRPNCCAPPARSAAPRSTAAAWPSSRRWTRSGSSPGGNPTACACSPTSPNWPAPRPSGTEARTEGRHPVRTSIATVSLSGSLTEKLTAAARAGFDGVEIFENDLLASPLSPEEIRARCADLGLSIDLYQPMRDIEAVPADEFSRNLRRARHKFELMRRLGADTVLVCSSVSPLAEDDDALAARQLRRLAELAADFGIRVAYEALAWGAMCVRTTTPGASSRPPATPRSGPASTASTSSPAARTPRASRTSPARRSSSCNWPTPRRWRWTSSSGAVTTAVSPARAASTSPGSSDM</sequence>
<dbReference type="InterPro" id="IPR050312">
    <property type="entry name" value="IolE/XylAMocC-like"/>
</dbReference>
<dbReference type="STRING" id="33903.AQJ43_07630"/>
<dbReference type="InterPro" id="IPR046346">
    <property type="entry name" value="Aminoacid_DH-like_N_sf"/>
</dbReference>
<dbReference type="SUPFAM" id="SSF53223">
    <property type="entry name" value="Aminoacid dehydrogenase-like, N-terminal domain"/>
    <property type="match status" value="1"/>
</dbReference>
<dbReference type="PANTHER" id="PTHR12110:SF21">
    <property type="entry name" value="XYLOSE ISOMERASE-LIKE TIM BARREL DOMAIN-CONTAINING PROTEIN"/>
    <property type="match status" value="1"/>
</dbReference>
<dbReference type="Pfam" id="PF08501">
    <property type="entry name" value="Shikimate_dh_N"/>
    <property type="match status" value="1"/>
</dbReference>
<feature type="compositionally biased region" description="Low complexity" evidence="1">
    <location>
        <begin position="240"/>
        <end position="258"/>
    </location>
</feature>
<dbReference type="InterPro" id="IPR013708">
    <property type="entry name" value="Shikimate_DH-bd_N"/>
</dbReference>
<organism evidence="4 5">
    <name type="scientific">Streptomyces avermitilis</name>
    <dbReference type="NCBI Taxonomy" id="33903"/>
    <lineage>
        <taxon>Bacteria</taxon>
        <taxon>Bacillati</taxon>
        <taxon>Actinomycetota</taxon>
        <taxon>Actinomycetes</taxon>
        <taxon>Kitasatosporales</taxon>
        <taxon>Streptomycetaceae</taxon>
        <taxon>Streptomyces</taxon>
    </lineage>
</organism>
<evidence type="ECO:0000259" key="3">
    <source>
        <dbReference type="Pfam" id="PF08501"/>
    </source>
</evidence>
<gene>
    <name evidence="4" type="ORF">SAV31267_078720</name>
</gene>
<feature type="compositionally biased region" description="Low complexity" evidence="1">
    <location>
        <begin position="501"/>
        <end position="512"/>
    </location>
</feature>
<feature type="compositionally biased region" description="Low complexity" evidence="1">
    <location>
        <begin position="446"/>
        <end position="489"/>
    </location>
</feature>
<dbReference type="GO" id="GO:0004764">
    <property type="term" value="F:shikimate 3-dehydrogenase (NADP+) activity"/>
    <property type="evidence" value="ECO:0007669"/>
    <property type="project" value="InterPro"/>
</dbReference>
<dbReference type="SUPFAM" id="SSF51658">
    <property type="entry name" value="Xylose isomerase-like"/>
    <property type="match status" value="1"/>
</dbReference>
<dbReference type="Gene3D" id="3.20.20.150">
    <property type="entry name" value="Divalent-metal-dependent TIM barrel enzymes"/>
    <property type="match status" value="1"/>
</dbReference>
<dbReference type="InterPro" id="IPR013022">
    <property type="entry name" value="Xyl_isomerase-like_TIM-brl"/>
</dbReference>
<dbReference type="EMBL" id="BJHY01000001">
    <property type="protein sequence ID" value="GDY78387.1"/>
    <property type="molecule type" value="Genomic_DNA"/>
</dbReference>
<evidence type="ECO:0000256" key="1">
    <source>
        <dbReference type="SAM" id="MobiDB-lite"/>
    </source>
</evidence>
<dbReference type="InterPro" id="IPR036291">
    <property type="entry name" value="NAD(P)-bd_dom_sf"/>
</dbReference>